<dbReference type="GO" id="GO:0009100">
    <property type="term" value="P:glycoprotein metabolic process"/>
    <property type="evidence" value="ECO:0007669"/>
    <property type="project" value="UniProtKB-ARBA"/>
</dbReference>
<dbReference type="AlphaFoldDB" id="A0AAN6P0L7"/>
<dbReference type="Pfam" id="PF04991">
    <property type="entry name" value="LicD"/>
    <property type="match status" value="1"/>
</dbReference>
<evidence type="ECO:0000313" key="9">
    <source>
        <dbReference type="Proteomes" id="UP001303222"/>
    </source>
</evidence>
<evidence type="ECO:0000256" key="2">
    <source>
        <dbReference type="ARBA" id="ARBA00022692"/>
    </source>
</evidence>
<comment type="subcellular location">
    <subcellularLocation>
        <location evidence="1">Membrane</location>
        <topology evidence="1">Single-pass membrane protein</topology>
    </subcellularLocation>
</comment>
<feature type="domain" description="LicD/FKTN/FKRP nucleotidyltransferase" evidence="7">
    <location>
        <begin position="161"/>
        <end position="281"/>
    </location>
</feature>
<evidence type="ECO:0000256" key="1">
    <source>
        <dbReference type="ARBA" id="ARBA00004167"/>
    </source>
</evidence>
<evidence type="ECO:0000256" key="3">
    <source>
        <dbReference type="ARBA" id="ARBA00022989"/>
    </source>
</evidence>
<dbReference type="PANTHER" id="PTHR15407:SF28">
    <property type="entry name" value="RIBITOL-5-PHOSPHATE TRANSFERASE FKTN"/>
    <property type="match status" value="1"/>
</dbReference>
<feature type="chain" id="PRO_5042999340" evidence="6">
    <location>
        <begin position="37"/>
        <end position="359"/>
    </location>
</feature>
<evidence type="ECO:0000256" key="4">
    <source>
        <dbReference type="ARBA" id="ARBA00023136"/>
    </source>
</evidence>
<evidence type="ECO:0000313" key="8">
    <source>
        <dbReference type="EMBL" id="KAK3955525.1"/>
    </source>
</evidence>
<dbReference type="GO" id="GO:0016020">
    <property type="term" value="C:membrane"/>
    <property type="evidence" value="ECO:0007669"/>
    <property type="project" value="UniProtKB-SubCell"/>
</dbReference>
<name>A0AAN6P0L7_9PEZI</name>
<keyword evidence="9" id="KW-1185">Reference proteome</keyword>
<evidence type="ECO:0000256" key="6">
    <source>
        <dbReference type="SAM" id="SignalP"/>
    </source>
</evidence>
<dbReference type="InterPro" id="IPR009644">
    <property type="entry name" value="FKTN/MNN4/W02B3.4-1"/>
</dbReference>
<dbReference type="PANTHER" id="PTHR15407">
    <property type="entry name" value="FUKUTIN-RELATED"/>
    <property type="match status" value="1"/>
</dbReference>
<organism evidence="8 9">
    <name type="scientific">Pseudoneurospora amorphoporcata</name>
    <dbReference type="NCBI Taxonomy" id="241081"/>
    <lineage>
        <taxon>Eukaryota</taxon>
        <taxon>Fungi</taxon>
        <taxon>Dikarya</taxon>
        <taxon>Ascomycota</taxon>
        <taxon>Pezizomycotina</taxon>
        <taxon>Sordariomycetes</taxon>
        <taxon>Sordariomycetidae</taxon>
        <taxon>Sordariales</taxon>
        <taxon>Sordariaceae</taxon>
        <taxon>Pseudoneurospora</taxon>
    </lineage>
</organism>
<dbReference type="InterPro" id="IPR007074">
    <property type="entry name" value="LicD/FKTN/FKRP_NTP_transf"/>
</dbReference>
<feature type="compositionally biased region" description="Low complexity" evidence="5">
    <location>
        <begin position="52"/>
        <end position="63"/>
    </location>
</feature>
<dbReference type="Proteomes" id="UP001303222">
    <property type="component" value="Unassembled WGS sequence"/>
</dbReference>
<sequence length="359" mass="40758">MSSSLTAERRQSTTASTKRRIFTLLMTLTLILSSLANPVPIEGHNNLPKPPVKQNNNKPAVKANDNDSIIKPKAITNASSKQVAAAPAKSEPQPIPTAAPIETNTTNTDHLLPEHKYFHEPGYTEELSHYDSRFFASPIPYDPHIVHLRHLIRSYLLMTSSRSLTTWLAHGTLLGWYWNGAIMPWDYDLDVQVSNSTLGVMAAEWNGTTFEYVYALSEQEEKEGLGHRGEVNVKKYVLDVNPYWSQRTRLEGLNIIDARWIDIENGMYVDITGLSEDRLETKAKGVWTDKNYHGYGTRQIWPLRKTEFEGVEAWVPSDVEGVLEEEYGERSLTAEEWAGHHFDHGRKEWVKTELVKKGS</sequence>
<reference evidence="8" key="2">
    <citation type="submission" date="2023-06" db="EMBL/GenBank/DDBJ databases">
        <authorList>
            <consortium name="Lawrence Berkeley National Laboratory"/>
            <person name="Mondo S.J."/>
            <person name="Hensen N."/>
            <person name="Bonometti L."/>
            <person name="Westerberg I."/>
            <person name="Brannstrom I.O."/>
            <person name="Guillou S."/>
            <person name="Cros-Aarteil S."/>
            <person name="Calhoun S."/>
            <person name="Haridas S."/>
            <person name="Kuo A."/>
            <person name="Pangilinan J."/>
            <person name="Riley R."/>
            <person name="Labutti K."/>
            <person name="Andreopoulos B."/>
            <person name="Lipzen A."/>
            <person name="Chen C."/>
            <person name="Yanf M."/>
            <person name="Daum C."/>
            <person name="Ng V."/>
            <person name="Clum A."/>
            <person name="Steindorff A."/>
            <person name="Ohm R."/>
            <person name="Martin F."/>
            <person name="Silar P."/>
            <person name="Natvig D."/>
            <person name="Lalanne C."/>
            <person name="Gautier V."/>
            <person name="Ament-Velasquez S.L."/>
            <person name="Kruys A."/>
            <person name="Hutchinson M.I."/>
            <person name="Powell A.J."/>
            <person name="Barry K."/>
            <person name="Miller A.N."/>
            <person name="Grigoriev I.V."/>
            <person name="Debuchy R."/>
            <person name="Gladieux P."/>
            <person name="Thoren M.H."/>
            <person name="Johannesson H."/>
        </authorList>
    </citation>
    <scope>NUCLEOTIDE SEQUENCE</scope>
    <source>
        <strain evidence="8">CBS 626.80</strain>
    </source>
</reference>
<evidence type="ECO:0000259" key="7">
    <source>
        <dbReference type="Pfam" id="PF04991"/>
    </source>
</evidence>
<keyword evidence="3" id="KW-1133">Transmembrane helix</keyword>
<gene>
    <name evidence="8" type="ORF">QBC32DRAFT_205188</name>
</gene>
<dbReference type="EMBL" id="MU859075">
    <property type="protein sequence ID" value="KAK3955525.1"/>
    <property type="molecule type" value="Genomic_DNA"/>
</dbReference>
<evidence type="ECO:0000256" key="5">
    <source>
        <dbReference type="SAM" id="MobiDB-lite"/>
    </source>
</evidence>
<protein>
    <submittedName>
        <fullName evidence="8">LicD family-domain-containing protein</fullName>
    </submittedName>
</protein>
<reference evidence="8" key="1">
    <citation type="journal article" date="2023" name="Mol. Phylogenet. Evol.">
        <title>Genome-scale phylogeny and comparative genomics of the fungal order Sordariales.</title>
        <authorList>
            <person name="Hensen N."/>
            <person name="Bonometti L."/>
            <person name="Westerberg I."/>
            <person name="Brannstrom I.O."/>
            <person name="Guillou S."/>
            <person name="Cros-Aarteil S."/>
            <person name="Calhoun S."/>
            <person name="Haridas S."/>
            <person name="Kuo A."/>
            <person name="Mondo S."/>
            <person name="Pangilinan J."/>
            <person name="Riley R."/>
            <person name="LaButti K."/>
            <person name="Andreopoulos B."/>
            <person name="Lipzen A."/>
            <person name="Chen C."/>
            <person name="Yan M."/>
            <person name="Daum C."/>
            <person name="Ng V."/>
            <person name="Clum A."/>
            <person name="Steindorff A."/>
            <person name="Ohm R.A."/>
            <person name="Martin F."/>
            <person name="Silar P."/>
            <person name="Natvig D.O."/>
            <person name="Lalanne C."/>
            <person name="Gautier V."/>
            <person name="Ament-Velasquez S.L."/>
            <person name="Kruys A."/>
            <person name="Hutchinson M.I."/>
            <person name="Powell A.J."/>
            <person name="Barry K."/>
            <person name="Miller A.N."/>
            <person name="Grigoriev I.V."/>
            <person name="Debuchy R."/>
            <person name="Gladieux P."/>
            <person name="Hiltunen Thoren M."/>
            <person name="Johannesson H."/>
        </authorList>
    </citation>
    <scope>NUCLEOTIDE SEQUENCE</scope>
    <source>
        <strain evidence="8">CBS 626.80</strain>
    </source>
</reference>
<comment type="caution">
    <text evidence="8">The sequence shown here is derived from an EMBL/GenBank/DDBJ whole genome shotgun (WGS) entry which is preliminary data.</text>
</comment>
<feature type="region of interest" description="Disordered" evidence="5">
    <location>
        <begin position="45"/>
        <end position="64"/>
    </location>
</feature>
<feature type="signal peptide" evidence="6">
    <location>
        <begin position="1"/>
        <end position="36"/>
    </location>
</feature>
<accession>A0AAN6P0L7</accession>
<proteinExistence type="predicted"/>
<keyword evidence="4" id="KW-0472">Membrane</keyword>
<keyword evidence="2" id="KW-0812">Transmembrane</keyword>
<keyword evidence="6" id="KW-0732">Signal</keyword>